<evidence type="ECO:0000313" key="1">
    <source>
        <dbReference type="EMBL" id="MBO1322802.1"/>
    </source>
</evidence>
<comment type="caution">
    <text evidence="1">The sequence shown here is derived from an EMBL/GenBank/DDBJ whole genome shotgun (WGS) entry which is preliminary data.</text>
</comment>
<keyword evidence="2" id="KW-1185">Reference proteome</keyword>
<name>A0A8J7U6I2_9BACT</name>
<gene>
    <name evidence="1" type="ORF">J3U88_30325</name>
</gene>
<proteinExistence type="predicted"/>
<reference evidence="1" key="1">
    <citation type="submission" date="2021-03" db="EMBL/GenBank/DDBJ databases">
        <authorList>
            <person name="Wang G."/>
        </authorList>
    </citation>
    <scope>NUCLEOTIDE SEQUENCE</scope>
    <source>
        <strain evidence="1">KCTC 12899</strain>
    </source>
</reference>
<evidence type="ECO:0000313" key="2">
    <source>
        <dbReference type="Proteomes" id="UP000664417"/>
    </source>
</evidence>
<sequence>MDALFETLSRRPRPEDVAVLLLKTHRGHLSAASQKALKRAADYATRYPYSSMWNEFASPVDFSNKTSVLADLFPGVTLSSEDRAHPPAIGAGLERAGAMIGKTRTGNSFLYDRLNKEHREALGMDISKKQYNKRFRFLRRMEAKLERLLKNQELADLITKGFSGLATDPSHRVFSEDPATAAFIAYYTARCNMRSTFTFGTQVRPYDTIAESLMETCRNQTTTNWFAIAHVYPDLAVLANLTAHQTGILLGRWYGILERCAVQLKQVWEASTFHRDTMVVKRGDDSTTWNLLAGAWNRARRNWIALNDAMGTEDILDTLCLGKVLRLMAADVAWGHQIYGDALEDDTPVWAELPFPWQVFAGEAECTRIMVEKVCRRHGVDPIVKGWIAPPAKHPPVPFTFTPELVHGVAVGHPALAKILKQLGMFSGKKLKFKR</sequence>
<organism evidence="1 2">
    <name type="scientific">Acanthopleuribacter pedis</name>
    <dbReference type="NCBI Taxonomy" id="442870"/>
    <lineage>
        <taxon>Bacteria</taxon>
        <taxon>Pseudomonadati</taxon>
        <taxon>Acidobacteriota</taxon>
        <taxon>Holophagae</taxon>
        <taxon>Acanthopleuribacterales</taxon>
        <taxon>Acanthopleuribacteraceae</taxon>
        <taxon>Acanthopleuribacter</taxon>
    </lineage>
</organism>
<dbReference type="Proteomes" id="UP000664417">
    <property type="component" value="Unassembled WGS sequence"/>
</dbReference>
<dbReference type="AlphaFoldDB" id="A0A8J7U6I2"/>
<accession>A0A8J7U6I2</accession>
<dbReference type="RefSeq" id="WP_207862773.1">
    <property type="nucleotide sequence ID" value="NZ_JAFREP010000043.1"/>
</dbReference>
<dbReference type="EMBL" id="JAFREP010000043">
    <property type="protein sequence ID" value="MBO1322802.1"/>
    <property type="molecule type" value="Genomic_DNA"/>
</dbReference>
<protein>
    <submittedName>
        <fullName evidence="1">Uncharacterized protein</fullName>
    </submittedName>
</protein>